<organism evidence="5 6">
    <name type="scientific">Limoniibacter endophyticus</name>
    <dbReference type="NCBI Taxonomy" id="1565040"/>
    <lineage>
        <taxon>Bacteria</taxon>
        <taxon>Pseudomonadati</taxon>
        <taxon>Pseudomonadota</taxon>
        <taxon>Alphaproteobacteria</taxon>
        <taxon>Hyphomicrobiales</taxon>
        <taxon>Bartonellaceae</taxon>
        <taxon>Limoniibacter</taxon>
    </lineage>
</organism>
<evidence type="ECO:0000313" key="5">
    <source>
        <dbReference type="EMBL" id="GHC79701.1"/>
    </source>
</evidence>
<dbReference type="Pfam" id="PF03472">
    <property type="entry name" value="Autoind_bind"/>
    <property type="match status" value="1"/>
</dbReference>
<dbReference type="InterPro" id="IPR000792">
    <property type="entry name" value="Tscrpt_reg_LuxR_C"/>
</dbReference>
<protein>
    <submittedName>
        <fullName evidence="5">Autoinducer-binding protein</fullName>
    </submittedName>
</protein>
<keyword evidence="1" id="KW-0805">Transcription regulation</keyword>
<keyword evidence="3" id="KW-0804">Transcription</keyword>
<dbReference type="CDD" id="cd06170">
    <property type="entry name" value="LuxR_C_like"/>
    <property type="match status" value="1"/>
</dbReference>
<dbReference type="SUPFAM" id="SSF75516">
    <property type="entry name" value="Pheromone-binding domain of LuxR-like quorum-sensing transcription factors"/>
    <property type="match status" value="1"/>
</dbReference>
<dbReference type="PANTHER" id="PTHR44688:SF16">
    <property type="entry name" value="DNA-BINDING TRANSCRIPTIONAL ACTIVATOR DEVR_DOSR"/>
    <property type="match status" value="1"/>
</dbReference>
<gene>
    <name evidence="5" type="ORF">GCM10010136_32480</name>
</gene>
<comment type="caution">
    <text evidence="5">The sequence shown here is derived from an EMBL/GenBank/DDBJ whole genome shotgun (WGS) entry which is preliminary data.</text>
</comment>
<dbReference type="Gene3D" id="1.10.10.10">
    <property type="entry name" value="Winged helix-like DNA-binding domain superfamily/Winged helix DNA-binding domain"/>
    <property type="match status" value="1"/>
</dbReference>
<feature type="domain" description="HTH luxR-type" evidence="4">
    <location>
        <begin position="171"/>
        <end position="236"/>
    </location>
</feature>
<dbReference type="PRINTS" id="PR00038">
    <property type="entry name" value="HTHLUXR"/>
</dbReference>
<dbReference type="Proteomes" id="UP000641137">
    <property type="component" value="Unassembled WGS sequence"/>
</dbReference>
<dbReference type="SUPFAM" id="SSF46894">
    <property type="entry name" value="C-terminal effector domain of the bipartite response regulators"/>
    <property type="match status" value="1"/>
</dbReference>
<dbReference type="GO" id="GO:0006355">
    <property type="term" value="P:regulation of DNA-templated transcription"/>
    <property type="evidence" value="ECO:0007669"/>
    <property type="project" value="InterPro"/>
</dbReference>
<dbReference type="InterPro" id="IPR005143">
    <property type="entry name" value="TF_LuxR_autoind-bd_dom"/>
</dbReference>
<dbReference type="InterPro" id="IPR016032">
    <property type="entry name" value="Sig_transdc_resp-reg_C-effctor"/>
</dbReference>
<reference evidence="5" key="2">
    <citation type="submission" date="2020-09" db="EMBL/GenBank/DDBJ databases">
        <authorList>
            <person name="Sun Q."/>
            <person name="Kim S."/>
        </authorList>
    </citation>
    <scope>NUCLEOTIDE SEQUENCE</scope>
    <source>
        <strain evidence="5">KCTC 42097</strain>
    </source>
</reference>
<keyword evidence="6" id="KW-1185">Reference proteome</keyword>
<dbReference type="InterPro" id="IPR036388">
    <property type="entry name" value="WH-like_DNA-bd_sf"/>
</dbReference>
<dbReference type="EMBL" id="BMZO01000011">
    <property type="protein sequence ID" value="GHC79701.1"/>
    <property type="molecule type" value="Genomic_DNA"/>
</dbReference>
<evidence type="ECO:0000256" key="3">
    <source>
        <dbReference type="ARBA" id="ARBA00023163"/>
    </source>
</evidence>
<evidence type="ECO:0000313" key="6">
    <source>
        <dbReference type="Proteomes" id="UP000641137"/>
    </source>
</evidence>
<dbReference type="GO" id="GO:0003677">
    <property type="term" value="F:DNA binding"/>
    <property type="evidence" value="ECO:0007669"/>
    <property type="project" value="UniProtKB-KW"/>
</dbReference>
<proteinExistence type="predicted"/>
<reference evidence="5" key="1">
    <citation type="journal article" date="2014" name="Int. J. Syst. Evol. Microbiol.">
        <title>Complete genome sequence of Corynebacterium casei LMG S-19264T (=DSM 44701T), isolated from a smear-ripened cheese.</title>
        <authorList>
            <consortium name="US DOE Joint Genome Institute (JGI-PGF)"/>
            <person name="Walter F."/>
            <person name="Albersmeier A."/>
            <person name="Kalinowski J."/>
            <person name="Ruckert C."/>
        </authorList>
    </citation>
    <scope>NUCLEOTIDE SEQUENCE</scope>
    <source>
        <strain evidence="5">KCTC 42097</strain>
    </source>
</reference>
<dbReference type="PANTHER" id="PTHR44688">
    <property type="entry name" value="DNA-BINDING TRANSCRIPTIONAL ACTIVATOR DEVR_DOSR"/>
    <property type="match status" value="1"/>
</dbReference>
<dbReference type="SMART" id="SM00421">
    <property type="entry name" value="HTH_LUXR"/>
    <property type="match status" value="1"/>
</dbReference>
<evidence type="ECO:0000259" key="4">
    <source>
        <dbReference type="PROSITE" id="PS50043"/>
    </source>
</evidence>
<sequence>MIFQTHDVFEFIDHSRNFGDVDHLVRNFQNLIKKNGFDFFIMAANPSASGSSLSNIHASTWPENWLLRYTENEYHKVDPIVHCALIKERPFLWSVAKQRGVEVKRVQNFYYEAHSVGLVDGICFPFHSKNLGHSLMSLASSYCRPVDETQTSLLYLAAAYFNATISENCDAHAPSVHLTEREREVLRWTAAGKTAWETSEILAISERTVQGHLAAVRQKLDVATTTQAVARACRFGYINM</sequence>
<keyword evidence="2" id="KW-0238">DNA-binding</keyword>
<dbReference type="AlphaFoldDB" id="A0A8J3DK05"/>
<accession>A0A8J3DK05</accession>
<dbReference type="PROSITE" id="PS50043">
    <property type="entry name" value="HTH_LUXR_2"/>
    <property type="match status" value="1"/>
</dbReference>
<evidence type="ECO:0000256" key="2">
    <source>
        <dbReference type="ARBA" id="ARBA00023125"/>
    </source>
</evidence>
<dbReference type="Gene3D" id="3.30.450.80">
    <property type="entry name" value="Transcription factor LuxR-like, autoinducer-binding domain"/>
    <property type="match status" value="1"/>
</dbReference>
<dbReference type="Pfam" id="PF00196">
    <property type="entry name" value="GerE"/>
    <property type="match status" value="1"/>
</dbReference>
<name>A0A8J3DK05_9HYPH</name>
<evidence type="ECO:0000256" key="1">
    <source>
        <dbReference type="ARBA" id="ARBA00023015"/>
    </source>
</evidence>
<dbReference type="InterPro" id="IPR036693">
    <property type="entry name" value="TF_LuxR_autoind-bd_dom_sf"/>
</dbReference>